<feature type="compositionally biased region" description="Polar residues" evidence="3">
    <location>
        <begin position="409"/>
        <end position="421"/>
    </location>
</feature>
<dbReference type="InterPro" id="IPR040815">
    <property type="entry name" value="Nas2_N"/>
</dbReference>
<dbReference type="Gene3D" id="6.10.140.1710">
    <property type="match status" value="1"/>
</dbReference>
<feature type="region of interest" description="Disordered" evidence="3">
    <location>
        <begin position="175"/>
        <end position="238"/>
    </location>
</feature>
<comment type="similarity">
    <text evidence="1">Belongs to the proteasome subunit p27 family.</text>
</comment>
<dbReference type="Proteomes" id="UP000230066">
    <property type="component" value="Unassembled WGS sequence"/>
</dbReference>
<dbReference type="Pfam" id="PF17820">
    <property type="entry name" value="PDZ_6"/>
    <property type="match status" value="1"/>
</dbReference>
<evidence type="ECO:0000259" key="5">
    <source>
        <dbReference type="Pfam" id="PF18265"/>
    </source>
</evidence>
<feature type="compositionally biased region" description="Polar residues" evidence="3">
    <location>
        <begin position="285"/>
        <end position="312"/>
    </location>
</feature>
<dbReference type="PANTHER" id="PTHR12651">
    <property type="entry name" value="26S PROTEASOME NON-ATPASE REGULATORY SUBUNIT 9"/>
    <property type="match status" value="1"/>
</dbReference>
<name>A0A4E0S2J3_FASHE</name>
<evidence type="ECO:0000313" key="6">
    <source>
        <dbReference type="EMBL" id="THD26050.1"/>
    </source>
</evidence>
<keyword evidence="7" id="KW-1185">Reference proteome</keyword>
<dbReference type="InterPro" id="IPR036034">
    <property type="entry name" value="PDZ_sf"/>
</dbReference>
<keyword evidence="6" id="KW-0647">Proteasome</keyword>
<organism evidence="6 7">
    <name type="scientific">Fasciola hepatica</name>
    <name type="common">Liver fluke</name>
    <dbReference type="NCBI Taxonomy" id="6192"/>
    <lineage>
        <taxon>Eukaryota</taxon>
        <taxon>Metazoa</taxon>
        <taxon>Spiralia</taxon>
        <taxon>Lophotrochozoa</taxon>
        <taxon>Platyhelminthes</taxon>
        <taxon>Trematoda</taxon>
        <taxon>Digenea</taxon>
        <taxon>Plagiorchiida</taxon>
        <taxon>Echinostomata</taxon>
        <taxon>Echinostomatoidea</taxon>
        <taxon>Fasciolidae</taxon>
        <taxon>Fasciola</taxon>
    </lineage>
</organism>
<dbReference type="Gene3D" id="2.30.42.10">
    <property type="match status" value="1"/>
</dbReference>
<dbReference type="PANTHER" id="PTHR12651:SF1">
    <property type="entry name" value="26S PROTEASOME NON-ATPASE REGULATORY SUBUNIT 9"/>
    <property type="match status" value="1"/>
</dbReference>
<proteinExistence type="inferred from homology"/>
<evidence type="ECO:0000256" key="1">
    <source>
        <dbReference type="ARBA" id="ARBA00005256"/>
    </source>
</evidence>
<dbReference type="SUPFAM" id="SSF50156">
    <property type="entry name" value="PDZ domain-like"/>
    <property type="match status" value="1"/>
</dbReference>
<evidence type="ECO:0000259" key="4">
    <source>
        <dbReference type="Pfam" id="PF17820"/>
    </source>
</evidence>
<feature type="region of interest" description="Disordered" evidence="3">
    <location>
        <begin position="275"/>
        <end position="312"/>
    </location>
</feature>
<dbReference type="GO" id="GO:0000502">
    <property type="term" value="C:proteasome complex"/>
    <property type="evidence" value="ECO:0007669"/>
    <property type="project" value="UniProtKB-KW"/>
</dbReference>
<gene>
    <name evidence="6" type="ORF">D915_003038</name>
</gene>
<comment type="caution">
    <text evidence="6">The sequence shown here is derived from an EMBL/GenBank/DDBJ whole genome shotgun (WGS) entry which is preliminary data.</text>
</comment>
<evidence type="ECO:0000256" key="3">
    <source>
        <dbReference type="SAM" id="MobiDB-lite"/>
    </source>
</evidence>
<dbReference type="InterPro" id="IPR041489">
    <property type="entry name" value="PDZ_6"/>
</dbReference>
<dbReference type="Pfam" id="PF18265">
    <property type="entry name" value="Nas2_N"/>
    <property type="match status" value="1"/>
</dbReference>
<dbReference type="GO" id="GO:0070682">
    <property type="term" value="P:proteasome regulatory particle assembly"/>
    <property type="evidence" value="ECO:0007669"/>
    <property type="project" value="InterPro"/>
</dbReference>
<dbReference type="GO" id="GO:0005737">
    <property type="term" value="C:cytoplasm"/>
    <property type="evidence" value="ECO:0007669"/>
    <property type="project" value="TreeGrafter"/>
</dbReference>
<feature type="compositionally biased region" description="Basic and acidic residues" evidence="3">
    <location>
        <begin position="196"/>
        <end position="206"/>
    </location>
</feature>
<dbReference type="GO" id="GO:0005634">
    <property type="term" value="C:nucleus"/>
    <property type="evidence" value="ECO:0007669"/>
    <property type="project" value="TreeGrafter"/>
</dbReference>
<feature type="compositionally biased region" description="Polar residues" evidence="3">
    <location>
        <begin position="207"/>
        <end position="227"/>
    </location>
</feature>
<dbReference type="EMBL" id="JXXN02000883">
    <property type="protein sequence ID" value="THD26050.1"/>
    <property type="molecule type" value="Genomic_DNA"/>
</dbReference>
<dbReference type="InterPro" id="IPR035269">
    <property type="entry name" value="PSMD9"/>
</dbReference>
<reference evidence="6" key="1">
    <citation type="submission" date="2019-03" db="EMBL/GenBank/DDBJ databases">
        <title>Improved annotation for the trematode Fasciola hepatica.</title>
        <authorList>
            <person name="Choi Y.-J."/>
            <person name="Martin J."/>
            <person name="Mitreva M."/>
        </authorList>
    </citation>
    <scope>NUCLEOTIDE SEQUENCE [LARGE SCALE GENOMIC DNA]</scope>
</reference>
<feature type="domain" description="PDZ" evidence="4">
    <location>
        <begin position="616"/>
        <end position="668"/>
    </location>
</feature>
<keyword evidence="2" id="KW-0143">Chaperone</keyword>
<protein>
    <submittedName>
        <fullName evidence="6">26S proteasome non-ATPase regulatory subunit 9</fullName>
    </submittedName>
</protein>
<dbReference type="CDD" id="cd00084">
    <property type="entry name" value="HMG-box_SF"/>
    <property type="match status" value="1"/>
</dbReference>
<sequence>MLCADGFEVAISRKSFQFSKIIMSKPSNRKRSITDSDDSDELKSGTFRRMVNRSVSKFPRIAPAEPGGFSVRVVPAVAGIVTSDATTTEETNKPPSNIDMINSDEMGSGVAVIPTVRCSEKTGKPLCWQGGRLQSILLHDTFPQSQRVNRGDAQSVSVVGNATVKPIAARSSLPGASLFRTSPCSSGRGNRRGSRFNREPGQRHSSDASSDQEAGNNNLPTSNLPTRSHSRKSNRPEAQVQPLLLPLREFHAPTDLSLPMLDVTSKYDPFVGINADSKSGDCPTPVTTSGVGQTEDGSTTGNPSSNAAATTPSGICAAPVRMKSSGGMNDIDSLDLRGYRRLNGYQLFVRVNKKMHESVLTTVAADDTLEPAETQRDLHRKWQAIWSTLPEKTRKEWKTKAKRLMRHTGQGNHPGSQSSQVGKRFGSSKDRCQAEIRKIENQLARSDCVSTTLVEYAAYFQLLSDSFAAAARSLTGFDTDYTETTCDVDQARYQLRDKIQSLSLQKSDIEREIQSQSEILSMNGGIGLKGSLLDPEGYPRNDIDIVAVRTARNRIIRLNNDHRTVMIALEDALHQMHGLLRQVGSDERVEQDMCLDHEHSYSVPPSQTVLAPFLLIDDVRPGSMAEQSGLQVNDIISRFGSVTADNFSSLQDISSVLHNTPPQGTIPVVVHRKSMQNKTYHIELIKPSDASAIGLHVTPLPKPWTAAS</sequence>
<evidence type="ECO:0000256" key="2">
    <source>
        <dbReference type="ARBA" id="ARBA00023186"/>
    </source>
</evidence>
<feature type="domain" description="Nas2 N-terminal" evidence="5">
    <location>
        <begin position="500"/>
        <end position="577"/>
    </location>
</feature>
<feature type="region of interest" description="Disordered" evidence="3">
    <location>
        <begin position="406"/>
        <end position="425"/>
    </location>
</feature>
<dbReference type="AlphaFoldDB" id="A0A4E0S2J3"/>
<evidence type="ECO:0000313" key="7">
    <source>
        <dbReference type="Proteomes" id="UP000230066"/>
    </source>
</evidence>
<accession>A0A4E0S2J3</accession>